<dbReference type="Proteomes" id="UP000055045">
    <property type="component" value="Unassembled WGS sequence"/>
</dbReference>
<evidence type="ECO:0008006" key="4">
    <source>
        <dbReference type="Google" id="ProtNLM"/>
    </source>
</evidence>
<organism evidence="2 3">
    <name type="scientific">Penicillium freii</name>
    <dbReference type="NCBI Taxonomy" id="48697"/>
    <lineage>
        <taxon>Eukaryota</taxon>
        <taxon>Fungi</taxon>
        <taxon>Dikarya</taxon>
        <taxon>Ascomycota</taxon>
        <taxon>Pezizomycotina</taxon>
        <taxon>Eurotiomycetes</taxon>
        <taxon>Eurotiomycetidae</taxon>
        <taxon>Eurotiales</taxon>
        <taxon>Aspergillaceae</taxon>
        <taxon>Penicillium</taxon>
    </lineage>
</organism>
<evidence type="ECO:0000313" key="2">
    <source>
        <dbReference type="EMBL" id="KUM56182.1"/>
    </source>
</evidence>
<dbReference type="PANTHER" id="PTHR14097:SF8">
    <property type="entry name" value="NAD(P)-BINDING DOMAIN-CONTAINING PROTEIN"/>
    <property type="match status" value="1"/>
</dbReference>
<evidence type="ECO:0000256" key="1">
    <source>
        <dbReference type="SAM" id="MobiDB-lite"/>
    </source>
</evidence>
<comment type="caution">
    <text evidence="2">The sequence shown here is derived from an EMBL/GenBank/DDBJ whole genome shotgun (WGS) entry which is preliminary data.</text>
</comment>
<dbReference type="AlphaFoldDB" id="A0A117NKJ8"/>
<protein>
    <recommendedName>
        <fullName evidence="4">NAD(P)-binding domain-containing protein</fullName>
    </recommendedName>
</protein>
<dbReference type="SUPFAM" id="SSF51735">
    <property type="entry name" value="NAD(P)-binding Rossmann-fold domains"/>
    <property type="match status" value="1"/>
</dbReference>
<name>A0A117NKJ8_PENFR</name>
<dbReference type="EMBL" id="LLXE01000535">
    <property type="protein sequence ID" value="KUM56182.1"/>
    <property type="molecule type" value="Genomic_DNA"/>
</dbReference>
<keyword evidence="3" id="KW-1185">Reference proteome</keyword>
<dbReference type="Gene3D" id="3.40.50.720">
    <property type="entry name" value="NAD(P)-binding Rossmann-like Domain"/>
    <property type="match status" value="1"/>
</dbReference>
<dbReference type="InterPro" id="IPR036291">
    <property type="entry name" value="NAD(P)-bd_dom_sf"/>
</dbReference>
<accession>A0A117NKJ8</accession>
<feature type="region of interest" description="Disordered" evidence="1">
    <location>
        <begin position="1"/>
        <end position="21"/>
    </location>
</feature>
<sequence>MWSPNPDTYPNSKISKNAPTSSLPRIQSSLLRKQKIEGSMKLIIAGATGLLGAEIVRQSLQIPEITQVVVLAHQTVHLDESIDSSKVRSVVIHGYGEYPDNVKVEFAGADACIWTVALTPLQPGFDFAEVKRICQDYTKLGFEAMCEAGPARPFRFIYLSAEGTPEDPTKDPVILPDFFIMRRNTELMVQRFPTEKEGVEVCIARPGVIANSTTWSRALVANLFRIVNRFGRTLPNIQRSELAAAVLNQVMDGFEKKTLLNADLVRLGRRELKLRSTPRF</sequence>
<gene>
    <name evidence="2" type="ORF">ACN42_g11034</name>
</gene>
<dbReference type="PANTHER" id="PTHR14097">
    <property type="entry name" value="OXIDOREDUCTASE HTATIP2"/>
    <property type="match status" value="1"/>
</dbReference>
<reference evidence="2 3" key="1">
    <citation type="submission" date="2015-10" db="EMBL/GenBank/DDBJ databases">
        <title>Genome sequencing of Penicillium freii.</title>
        <authorList>
            <person name="Nguyen H.D."/>
            <person name="Visagie C.M."/>
            <person name="Seifert K.A."/>
        </authorList>
    </citation>
    <scope>NUCLEOTIDE SEQUENCE [LARGE SCALE GENOMIC DNA]</scope>
    <source>
        <strain evidence="2 3">DAOM 242723</strain>
    </source>
</reference>
<evidence type="ECO:0000313" key="3">
    <source>
        <dbReference type="Proteomes" id="UP000055045"/>
    </source>
</evidence>
<proteinExistence type="predicted"/>